<proteinExistence type="inferred from homology"/>
<feature type="transmembrane region" description="Helical" evidence="7">
    <location>
        <begin position="493"/>
        <end position="514"/>
    </location>
</feature>
<dbReference type="Gene3D" id="6.10.140.1950">
    <property type="match status" value="1"/>
</dbReference>
<dbReference type="PANTHER" id="PTHR43804">
    <property type="entry name" value="LD18447P"/>
    <property type="match status" value="1"/>
</dbReference>
<dbReference type="Pfam" id="PF00504">
    <property type="entry name" value="Chloroa_b-bind"/>
    <property type="match status" value="1"/>
</dbReference>
<accession>A0AAD7XJV9</accession>
<keyword evidence="5" id="KW-0934">Plastid</keyword>
<evidence type="ECO:0000256" key="4">
    <source>
        <dbReference type="ARBA" id="ARBA00022528"/>
    </source>
</evidence>
<dbReference type="InterPro" id="IPR004373">
    <property type="entry name" value="RF-1"/>
</dbReference>
<comment type="subcellular location">
    <subcellularLocation>
        <location evidence="1">Plastid</location>
        <location evidence="1">Chloroplast</location>
    </subcellularLocation>
</comment>
<keyword evidence="6" id="KW-0648">Protein biosynthesis</keyword>
<dbReference type="InterPro" id="IPR022796">
    <property type="entry name" value="Chloroa_b-bind"/>
</dbReference>
<dbReference type="Gene3D" id="3.30.70.1660">
    <property type="match status" value="1"/>
</dbReference>
<dbReference type="Gene3D" id="1.10.3460.10">
    <property type="entry name" value="Chlorophyll a/b binding protein domain"/>
    <property type="match status" value="1"/>
</dbReference>
<evidence type="ECO:0000313" key="10">
    <source>
        <dbReference type="EMBL" id="KAJ8601036.1"/>
    </source>
</evidence>
<comment type="similarity">
    <text evidence="3">Belongs to the prokaryotic/mitochondrial release factor family.</text>
</comment>
<dbReference type="FunFam" id="3.30.160.20:FF:000004">
    <property type="entry name" value="Peptide chain release factor 1"/>
    <property type="match status" value="1"/>
</dbReference>
<evidence type="ECO:0000256" key="3">
    <source>
        <dbReference type="ARBA" id="ARBA00010835"/>
    </source>
</evidence>
<dbReference type="Proteomes" id="UP001230188">
    <property type="component" value="Unassembled WGS sequence"/>
</dbReference>
<gene>
    <name evidence="10" type="ORF">CTAYLR_007967</name>
</gene>
<dbReference type="Gene3D" id="3.30.160.20">
    <property type="match status" value="1"/>
</dbReference>
<evidence type="ECO:0000256" key="2">
    <source>
        <dbReference type="ARBA" id="ARBA00005933"/>
    </source>
</evidence>
<evidence type="ECO:0000256" key="8">
    <source>
        <dbReference type="SAM" id="SignalP"/>
    </source>
</evidence>
<dbReference type="InterPro" id="IPR005139">
    <property type="entry name" value="PCRF"/>
</dbReference>
<keyword evidence="7" id="KW-0472">Membrane</keyword>
<keyword evidence="4" id="KW-0150">Chloroplast</keyword>
<dbReference type="SMART" id="SM00937">
    <property type="entry name" value="PCRF"/>
    <property type="match status" value="1"/>
</dbReference>
<comment type="similarity">
    <text evidence="2">Belongs to the fucoxanthin chlorophyll protein family.</text>
</comment>
<dbReference type="InterPro" id="IPR050057">
    <property type="entry name" value="Prokaryotic/Mito_RF"/>
</dbReference>
<dbReference type="InterPro" id="IPR045853">
    <property type="entry name" value="Pep_chain_release_fac_I_sf"/>
</dbReference>
<evidence type="ECO:0000256" key="5">
    <source>
        <dbReference type="ARBA" id="ARBA00022640"/>
    </source>
</evidence>
<dbReference type="SUPFAM" id="SSF75620">
    <property type="entry name" value="Release factor"/>
    <property type="match status" value="1"/>
</dbReference>
<dbReference type="NCBIfam" id="NF001859">
    <property type="entry name" value="PRK00591.1"/>
    <property type="match status" value="1"/>
</dbReference>
<name>A0AAD7XJV9_9STRA</name>
<keyword evidence="8" id="KW-0732">Signal</keyword>
<reference evidence="10" key="1">
    <citation type="submission" date="2023-01" db="EMBL/GenBank/DDBJ databases">
        <title>Metagenome sequencing of chrysophaentin producing Chrysophaeum taylorii.</title>
        <authorList>
            <person name="Davison J."/>
            <person name="Bewley C."/>
        </authorList>
    </citation>
    <scope>NUCLEOTIDE SEQUENCE</scope>
    <source>
        <strain evidence="10">NIES-1699</strain>
    </source>
</reference>
<keyword evidence="7" id="KW-0812">Transmembrane</keyword>
<dbReference type="FunFam" id="3.30.70.1660:FF:000002">
    <property type="entry name" value="Peptide chain release factor 1"/>
    <property type="match status" value="1"/>
</dbReference>
<dbReference type="NCBIfam" id="TIGR00019">
    <property type="entry name" value="prfA"/>
    <property type="match status" value="1"/>
</dbReference>
<dbReference type="GO" id="GO:0016149">
    <property type="term" value="F:translation release factor activity, codon specific"/>
    <property type="evidence" value="ECO:0007669"/>
    <property type="project" value="InterPro"/>
</dbReference>
<evidence type="ECO:0000256" key="6">
    <source>
        <dbReference type="ARBA" id="ARBA00022917"/>
    </source>
</evidence>
<feature type="domain" description="Peptide chain release factor" evidence="9">
    <location>
        <begin position="96"/>
        <end position="211"/>
    </location>
</feature>
<comment type="caution">
    <text evidence="10">The sequence shown here is derived from an EMBL/GenBank/DDBJ whole genome shotgun (WGS) entry which is preliminary data.</text>
</comment>
<protein>
    <recommendedName>
        <fullName evidence="9">Peptide chain release factor domain-containing protein</fullName>
    </recommendedName>
</protein>
<evidence type="ECO:0000313" key="11">
    <source>
        <dbReference type="Proteomes" id="UP001230188"/>
    </source>
</evidence>
<dbReference type="GO" id="GO:0009507">
    <property type="term" value="C:chloroplast"/>
    <property type="evidence" value="ECO:0007669"/>
    <property type="project" value="UniProtKB-SubCell"/>
</dbReference>
<dbReference type="InterPro" id="IPR000352">
    <property type="entry name" value="Pep_chain_release_fac_I"/>
</dbReference>
<feature type="chain" id="PRO_5041995940" description="Peptide chain release factor domain-containing protein" evidence="8">
    <location>
        <begin position="22"/>
        <end position="590"/>
    </location>
</feature>
<dbReference type="SUPFAM" id="SSF103511">
    <property type="entry name" value="Chlorophyll a-b binding protein"/>
    <property type="match status" value="1"/>
</dbReference>
<organism evidence="10 11">
    <name type="scientific">Chrysophaeum taylorii</name>
    <dbReference type="NCBI Taxonomy" id="2483200"/>
    <lineage>
        <taxon>Eukaryota</taxon>
        <taxon>Sar</taxon>
        <taxon>Stramenopiles</taxon>
        <taxon>Ochrophyta</taxon>
        <taxon>Pelagophyceae</taxon>
        <taxon>Pelagomonadales</taxon>
        <taxon>Pelagomonadaceae</taxon>
        <taxon>Chrysophaeum</taxon>
    </lineage>
</organism>
<evidence type="ECO:0000256" key="1">
    <source>
        <dbReference type="ARBA" id="ARBA00004229"/>
    </source>
</evidence>
<dbReference type="EMBL" id="JAQMWT010000457">
    <property type="protein sequence ID" value="KAJ8601036.1"/>
    <property type="molecule type" value="Genomic_DNA"/>
</dbReference>
<sequence length="590" mass="65509">MIKLSWVTWAAMAFVAPLQRAPRSTRMYALDEFMRKQLDEIRRSFDDLTTRLADPDVIRDPRLIQKISQQRARAEETVVTYEAYEAAVSELASSKELFEESGDDPEMRELARADVKTLEETLESLENTLQLLLLPSDPNDEKNVMLEIRSGTGGSEASIWAGDLLRAYANYAQAQGWRARIVEASPGDDGGYRSVTLEISGDSVYSKLKFESGVHRVQRVPATESQGRVHTSTATIAIMPEVDEVEVRIDPKDIEMSTARSGGAGGQNVNKVETACDLVHKPTGIRIFCTQERTQLRNKELAMQLLRTRLYEMAQAERAAEIRSNRLMQVGTGARSEKIRTYNWKDSRCTDHRLGQNFPLDRVLAGDLDPLVAACLLFIARIEALSSVTARPPRRSEALPFMNAPSAPWFDGSVVGDFGFDPLRLASSAALLAFYREAEIKHSRLAMLAAVGWPMSEMLDAPLANLCGLPCVLASKGFAPSVLNGGLGNINPVFWGAAIGSAASFELYALWAMVERNARKSKLEPGDLGFDPLGFFPTERSRRRRMQLAEIKHGRLAMVAVVGFAAEEFILGTPVIEHSAAFFHPFWYFL</sequence>
<keyword evidence="7" id="KW-1133">Transmembrane helix</keyword>
<evidence type="ECO:0000256" key="7">
    <source>
        <dbReference type="SAM" id="Phobius"/>
    </source>
</evidence>
<feature type="signal peptide" evidence="8">
    <location>
        <begin position="1"/>
        <end position="21"/>
    </location>
</feature>
<dbReference type="AlphaFoldDB" id="A0AAD7XJV9"/>
<dbReference type="Pfam" id="PF03462">
    <property type="entry name" value="PCRF"/>
    <property type="match status" value="1"/>
</dbReference>
<evidence type="ECO:0000259" key="9">
    <source>
        <dbReference type="SMART" id="SM00937"/>
    </source>
</evidence>
<dbReference type="PANTHER" id="PTHR43804:SF8">
    <property type="entry name" value="PEPTIDE CHAIN RELEASE FACTOR APG3, CHLOROPLASTIC"/>
    <property type="match status" value="1"/>
</dbReference>
<dbReference type="Pfam" id="PF00472">
    <property type="entry name" value="RF-1"/>
    <property type="match status" value="1"/>
</dbReference>
<keyword evidence="11" id="KW-1185">Reference proteome</keyword>